<protein>
    <submittedName>
        <fullName evidence="1">Uncharacterized protein</fullName>
    </submittedName>
</protein>
<gene>
    <name evidence="1" type="ORF">FNK824_LOCUS43219</name>
</gene>
<proteinExistence type="predicted"/>
<sequence length="45" mass="4855">IPPPTSLATAHYDIIFKLAQIFPDGVVRVITNKVVLICCGIGRGF</sequence>
<organism evidence="1 2">
    <name type="scientific">Rotaria sordida</name>
    <dbReference type="NCBI Taxonomy" id="392033"/>
    <lineage>
        <taxon>Eukaryota</taxon>
        <taxon>Metazoa</taxon>
        <taxon>Spiralia</taxon>
        <taxon>Gnathifera</taxon>
        <taxon>Rotifera</taxon>
        <taxon>Eurotatoria</taxon>
        <taxon>Bdelloidea</taxon>
        <taxon>Philodinida</taxon>
        <taxon>Philodinidae</taxon>
        <taxon>Rotaria</taxon>
    </lineage>
</organism>
<dbReference type="AlphaFoldDB" id="A0A820MU92"/>
<accession>A0A820MU92</accession>
<evidence type="ECO:0000313" key="2">
    <source>
        <dbReference type="Proteomes" id="UP000663874"/>
    </source>
</evidence>
<reference evidence="1" key="1">
    <citation type="submission" date="2021-02" db="EMBL/GenBank/DDBJ databases">
        <authorList>
            <person name="Nowell W R."/>
        </authorList>
    </citation>
    <scope>NUCLEOTIDE SEQUENCE</scope>
</reference>
<dbReference type="Proteomes" id="UP000663874">
    <property type="component" value="Unassembled WGS sequence"/>
</dbReference>
<name>A0A820MU92_9BILA</name>
<evidence type="ECO:0000313" key="1">
    <source>
        <dbReference type="EMBL" id="CAF4378108.1"/>
    </source>
</evidence>
<feature type="non-terminal residue" evidence="1">
    <location>
        <position position="1"/>
    </location>
</feature>
<dbReference type="EMBL" id="CAJOBE010058068">
    <property type="protein sequence ID" value="CAF4378108.1"/>
    <property type="molecule type" value="Genomic_DNA"/>
</dbReference>
<comment type="caution">
    <text evidence="1">The sequence shown here is derived from an EMBL/GenBank/DDBJ whole genome shotgun (WGS) entry which is preliminary data.</text>
</comment>